<dbReference type="PANTHER" id="PTHR15231">
    <property type="entry name" value="PHOSPHATIDYLINOSITOL N-ACETYLGLUCOSAMINYLTRANSFERASE SUBUNIT H"/>
    <property type="match status" value="1"/>
</dbReference>
<evidence type="ECO:0000313" key="5">
    <source>
        <dbReference type="Proteomes" id="UP000789390"/>
    </source>
</evidence>
<comment type="similarity">
    <text evidence="2">Belongs to the PIGH family.</text>
</comment>
<protein>
    <recommendedName>
        <fullName evidence="3">Phosphatidylinositol N-acetylglucosaminyltransferase subunit H conserved domain-containing protein</fullName>
    </recommendedName>
</protein>
<organism evidence="4 5">
    <name type="scientific">Daphnia galeata</name>
    <dbReference type="NCBI Taxonomy" id="27404"/>
    <lineage>
        <taxon>Eukaryota</taxon>
        <taxon>Metazoa</taxon>
        <taxon>Ecdysozoa</taxon>
        <taxon>Arthropoda</taxon>
        <taxon>Crustacea</taxon>
        <taxon>Branchiopoda</taxon>
        <taxon>Diplostraca</taxon>
        <taxon>Cladocera</taxon>
        <taxon>Anomopoda</taxon>
        <taxon>Daphniidae</taxon>
        <taxon>Daphnia</taxon>
    </lineage>
</organism>
<dbReference type="GO" id="GO:0000506">
    <property type="term" value="C:glycosylphosphatidylinositol-N-acetylglucosaminyltransferase (GPI-GnT) complex"/>
    <property type="evidence" value="ECO:0007669"/>
    <property type="project" value="InterPro"/>
</dbReference>
<dbReference type="Pfam" id="PF10181">
    <property type="entry name" value="PIG-H"/>
    <property type="match status" value="1"/>
</dbReference>
<comment type="pathway">
    <text evidence="1">Glycolipid biosynthesis; glycosylphosphatidylinositol-anchor biosynthesis.</text>
</comment>
<dbReference type="Proteomes" id="UP000789390">
    <property type="component" value="Unassembled WGS sequence"/>
</dbReference>
<accession>A0A8J2RHM6</accession>
<name>A0A8J2RHM6_9CRUS</name>
<dbReference type="UniPathway" id="UPA00196"/>
<comment type="caution">
    <text evidence="4">The sequence shown here is derived from an EMBL/GenBank/DDBJ whole genome shotgun (WGS) entry which is preliminary data.</text>
</comment>
<dbReference type="InterPro" id="IPR044215">
    <property type="entry name" value="PIG-H"/>
</dbReference>
<evidence type="ECO:0000256" key="2">
    <source>
        <dbReference type="ARBA" id="ARBA00009610"/>
    </source>
</evidence>
<reference evidence="4" key="1">
    <citation type="submission" date="2021-11" db="EMBL/GenBank/DDBJ databases">
        <authorList>
            <person name="Schell T."/>
        </authorList>
    </citation>
    <scope>NUCLEOTIDE SEQUENCE</scope>
    <source>
        <strain evidence="4">M5</strain>
    </source>
</reference>
<dbReference type="PANTHER" id="PTHR15231:SF1">
    <property type="entry name" value="PHOSPHATIDYLINOSITOL N-ACETYLGLUCOSAMINYLTRANSFERASE SUBUNIT H"/>
    <property type="match status" value="1"/>
</dbReference>
<dbReference type="GO" id="GO:0006506">
    <property type="term" value="P:GPI anchor biosynthetic process"/>
    <property type="evidence" value="ECO:0007669"/>
    <property type="project" value="UniProtKB-UniPathway"/>
</dbReference>
<dbReference type="InterPro" id="IPR019328">
    <property type="entry name" value="PIGH-H_dom"/>
</dbReference>
<dbReference type="EMBL" id="CAKKLH010000084">
    <property type="protein sequence ID" value="CAH0102510.1"/>
    <property type="molecule type" value="Genomic_DNA"/>
</dbReference>
<gene>
    <name evidence="4" type="ORF">DGAL_LOCUS4919</name>
</gene>
<evidence type="ECO:0000256" key="1">
    <source>
        <dbReference type="ARBA" id="ARBA00004687"/>
    </source>
</evidence>
<sequence length="104" mass="11910">MDCIIPTESLLVVKTVGLQITTIFASGRKSAKFISWERIQGVVINETITMHQVLFYLAILLKYGHGTTTEILPIFQHSLPRLDCLKKIYKSIHLIVNQYKVQHD</sequence>
<evidence type="ECO:0000259" key="3">
    <source>
        <dbReference type="Pfam" id="PF10181"/>
    </source>
</evidence>
<evidence type="ECO:0000313" key="4">
    <source>
        <dbReference type="EMBL" id="CAH0102510.1"/>
    </source>
</evidence>
<proteinExistence type="inferred from homology"/>
<dbReference type="AlphaFoldDB" id="A0A8J2RHM6"/>
<keyword evidence="5" id="KW-1185">Reference proteome</keyword>
<feature type="domain" description="Phosphatidylinositol N-acetylglucosaminyltransferase subunit H conserved" evidence="3">
    <location>
        <begin position="9"/>
        <end position="75"/>
    </location>
</feature>
<dbReference type="OrthoDB" id="6256716at2759"/>